<proteinExistence type="predicted"/>
<keyword evidence="1" id="KW-0472">Membrane</keyword>
<gene>
    <name evidence="2" type="ORF">SAMN05216184_103270</name>
</gene>
<sequence length="58" mass="5452">LSEVGVPPEAGPGTGRLQDTGAEVGALVGLAGLAALVGAGLAVLARRRAATAGQPPGH</sequence>
<dbReference type="NCBIfam" id="TIGR01167">
    <property type="entry name" value="LPXTG_anchor"/>
    <property type="match status" value="1"/>
</dbReference>
<evidence type="ECO:0000313" key="3">
    <source>
        <dbReference type="Proteomes" id="UP000250222"/>
    </source>
</evidence>
<dbReference type="EMBL" id="UETB01000003">
    <property type="protein sequence ID" value="SSA40086.1"/>
    <property type="molecule type" value="Genomic_DNA"/>
</dbReference>
<accession>A0A2Y9A7Y8</accession>
<keyword evidence="1" id="KW-0812">Transmembrane</keyword>
<evidence type="ECO:0000256" key="1">
    <source>
        <dbReference type="SAM" id="Phobius"/>
    </source>
</evidence>
<name>A0A2Y9A7Y8_9MICO</name>
<reference evidence="2 3" key="1">
    <citation type="submission" date="2016-10" db="EMBL/GenBank/DDBJ databases">
        <authorList>
            <person name="Cai Z."/>
        </authorList>
    </citation>
    <scope>NUCLEOTIDE SEQUENCE [LARGE SCALE GENOMIC DNA]</scope>
    <source>
        <strain evidence="2 3">CGMCC 1.10826</strain>
    </source>
</reference>
<keyword evidence="3" id="KW-1185">Reference proteome</keyword>
<evidence type="ECO:0000313" key="2">
    <source>
        <dbReference type="EMBL" id="SSA40086.1"/>
    </source>
</evidence>
<feature type="non-terminal residue" evidence="2">
    <location>
        <position position="1"/>
    </location>
</feature>
<keyword evidence="1" id="KW-1133">Transmembrane helix</keyword>
<protein>
    <submittedName>
        <fullName evidence="2">LPXTG-motif cell wall anchor domain-containing protein</fullName>
    </submittedName>
</protein>
<dbReference type="Proteomes" id="UP000250222">
    <property type="component" value="Unassembled WGS sequence"/>
</dbReference>
<dbReference type="AlphaFoldDB" id="A0A2Y9A7Y8"/>
<organism evidence="2 3">
    <name type="scientific">Georgenia satyanarayanai</name>
    <dbReference type="NCBI Taxonomy" id="860221"/>
    <lineage>
        <taxon>Bacteria</taxon>
        <taxon>Bacillati</taxon>
        <taxon>Actinomycetota</taxon>
        <taxon>Actinomycetes</taxon>
        <taxon>Micrococcales</taxon>
        <taxon>Bogoriellaceae</taxon>
        <taxon>Georgenia</taxon>
    </lineage>
</organism>
<feature type="transmembrane region" description="Helical" evidence="1">
    <location>
        <begin position="24"/>
        <end position="45"/>
    </location>
</feature>